<keyword evidence="1" id="KW-0472">Membrane</keyword>
<feature type="non-terminal residue" evidence="2">
    <location>
        <position position="1"/>
    </location>
</feature>
<organism evidence="2 3">
    <name type="scientific">Clavibacter lycopersici</name>
    <dbReference type="NCBI Taxonomy" id="2301718"/>
    <lineage>
        <taxon>Bacteria</taxon>
        <taxon>Bacillati</taxon>
        <taxon>Actinomycetota</taxon>
        <taxon>Actinomycetes</taxon>
        <taxon>Micrococcales</taxon>
        <taxon>Microbacteriaceae</taxon>
        <taxon>Clavibacter</taxon>
    </lineage>
</organism>
<evidence type="ECO:0000313" key="2">
    <source>
        <dbReference type="EMBL" id="RIJ46144.1"/>
    </source>
</evidence>
<evidence type="ECO:0000256" key="1">
    <source>
        <dbReference type="SAM" id="Phobius"/>
    </source>
</evidence>
<keyword evidence="3" id="KW-1185">Reference proteome</keyword>
<accession>A0A399STL0</accession>
<dbReference type="AlphaFoldDB" id="A0A399STL0"/>
<comment type="caution">
    <text evidence="2">The sequence shown here is derived from an EMBL/GenBank/DDBJ whole genome shotgun (WGS) entry which is preliminary data.</text>
</comment>
<reference evidence="2 3" key="1">
    <citation type="submission" date="2018-08" db="EMBL/GenBank/DDBJ databases">
        <title>Genome Sequence of Clavibacter michiganensis Subspecies type strains, and the Atypical Peach-Colored Strains Isolated from Tomato.</title>
        <authorList>
            <person name="Osdaghi E."/>
            <person name="Portier P."/>
            <person name="Briand M."/>
            <person name="Jacques M.-A."/>
        </authorList>
    </citation>
    <scope>NUCLEOTIDE SEQUENCE [LARGE SCALE GENOMIC DNA]</scope>
    <source>
        <strain evidence="2 3">CFBP 8615</strain>
    </source>
</reference>
<keyword evidence="1" id="KW-0812">Transmembrane</keyword>
<feature type="transmembrane region" description="Helical" evidence="1">
    <location>
        <begin position="30"/>
        <end position="50"/>
    </location>
</feature>
<dbReference type="Proteomes" id="UP000266484">
    <property type="component" value="Unassembled WGS sequence"/>
</dbReference>
<name>A0A399STL0_9MICO</name>
<sequence length="68" mass="6716">PATTHAQLAMTGGAAGVDVPGSGGTQRVGAAQLACAAACIGTLGAIGVGIRRTGRRRGWARASRWARS</sequence>
<protein>
    <submittedName>
        <fullName evidence="2">Uncharacterized protein</fullName>
    </submittedName>
</protein>
<dbReference type="EMBL" id="QWGT01000305">
    <property type="protein sequence ID" value="RIJ46144.1"/>
    <property type="molecule type" value="Genomic_DNA"/>
</dbReference>
<gene>
    <name evidence="2" type="ORF">DZG00_14255</name>
</gene>
<evidence type="ECO:0000313" key="3">
    <source>
        <dbReference type="Proteomes" id="UP000266484"/>
    </source>
</evidence>
<proteinExistence type="predicted"/>
<keyword evidence="1" id="KW-1133">Transmembrane helix</keyword>